<evidence type="ECO:0000313" key="19">
    <source>
        <dbReference type="EMBL" id="TWB79022.1"/>
    </source>
</evidence>
<keyword evidence="20" id="KW-1185">Reference proteome</keyword>
<comment type="function">
    <text evidence="13">Part of the ABC transporter complex GsiABCD involved in glutathione import. Responsible for energy coupling to the transport system.</text>
</comment>
<evidence type="ECO:0000256" key="6">
    <source>
        <dbReference type="ARBA" id="ARBA00022737"/>
    </source>
</evidence>
<keyword evidence="11" id="KW-0472">Membrane</keyword>
<evidence type="ECO:0000256" key="12">
    <source>
        <dbReference type="ARBA" id="ARBA00024722"/>
    </source>
</evidence>
<sequence>MHEPQDLLSEGKPDDDLILRVEDLAVHFPLGGGLFGRERRLLRAVDGVDLSLRRGECLGLVGESGSGKSTVALSILGLLKPTRGHIVVDGRQVATNSQSADRKALARTVQIVFQDPYASLNPRQTVRRTLEDPLRVHGVTAKSEIEDRVAAMLKHVGLRPEQADRYPHEFSGGQRQRIGIARALILNPKIVICDEPVSALDVSIRAQIINLLLELKDTLGLSYIMISHDLGVVEHMSDRVAVMYLGRIVENGDWREIFERPAHPYTQALIAAIPDPLRHAPLATTGGDLPNPLNPPNGCAFSPRCRYAVDMCRHEPRPSLETRPDGHAVRCWRSDEISGRAVLAAT</sequence>
<dbReference type="Pfam" id="PF00005">
    <property type="entry name" value="ABC_tran"/>
    <property type="match status" value="1"/>
</dbReference>
<dbReference type="GO" id="GO:0055085">
    <property type="term" value="P:transmembrane transport"/>
    <property type="evidence" value="ECO:0007669"/>
    <property type="project" value="UniProtKB-ARBA"/>
</dbReference>
<dbReference type="EC" id="7.4.2.10" evidence="15"/>
<dbReference type="Gene3D" id="3.40.50.300">
    <property type="entry name" value="P-loop containing nucleotide triphosphate hydrolases"/>
    <property type="match status" value="1"/>
</dbReference>
<dbReference type="PROSITE" id="PS00211">
    <property type="entry name" value="ABC_TRANSPORTER_1"/>
    <property type="match status" value="1"/>
</dbReference>
<dbReference type="NCBIfam" id="TIGR01727">
    <property type="entry name" value="oligo_HPY"/>
    <property type="match status" value="1"/>
</dbReference>
<dbReference type="Pfam" id="PF08352">
    <property type="entry name" value="oligo_HPY"/>
    <property type="match status" value="1"/>
</dbReference>
<keyword evidence="3" id="KW-0813">Transport</keyword>
<dbReference type="PANTHER" id="PTHR43776">
    <property type="entry name" value="TRANSPORT ATP-BINDING PROTEIN"/>
    <property type="match status" value="1"/>
</dbReference>
<evidence type="ECO:0000256" key="13">
    <source>
        <dbReference type="ARBA" id="ARBA00037530"/>
    </source>
</evidence>
<comment type="caution">
    <text evidence="19">The sequence shown here is derived from an EMBL/GenBank/DDBJ whole genome shotgun (WGS) entry which is preliminary data.</text>
</comment>
<dbReference type="InterPro" id="IPR003439">
    <property type="entry name" value="ABC_transporter-like_ATP-bd"/>
</dbReference>
<dbReference type="Proteomes" id="UP000315914">
    <property type="component" value="Unassembled WGS sequence"/>
</dbReference>
<comment type="subcellular location">
    <subcellularLocation>
        <location evidence="1">Cell inner membrane</location>
        <topology evidence="1">Peripheral membrane protein</topology>
    </subcellularLocation>
</comment>
<evidence type="ECO:0000256" key="8">
    <source>
        <dbReference type="ARBA" id="ARBA00022801"/>
    </source>
</evidence>
<gene>
    <name evidence="19" type="ORF">FBZ95_103873</name>
</gene>
<evidence type="ECO:0000256" key="14">
    <source>
        <dbReference type="ARBA" id="ARBA00038416"/>
    </source>
</evidence>
<comment type="similarity">
    <text evidence="14">Belongs to the ABC transporter superfamily. Glutathione importer (TC 3.A.1.5.11) family.</text>
</comment>
<protein>
    <recommendedName>
        <fullName evidence="16">Glutathione import ATP-binding protein GsiA</fullName>
        <ecNumber evidence="15">7.4.2.10</ecNumber>
    </recommendedName>
</protein>
<comment type="function">
    <text evidence="12">Involved in beta-(1--&gt;2)glucan export. Transmembrane domains (TMD) form a pore in the inner membrane and the ATP-binding domain (NBD) is responsible for energy generation.</text>
</comment>
<dbReference type="InterPro" id="IPR050319">
    <property type="entry name" value="ABC_transp_ATP-bind"/>
</dbReference>
<keyword evidence="10" id="KW-1278">Translocase</keyword>
<dbReference type="AlphaFoldDB" id="A0A560K6Y2"/>
<accession>A0A560K6Y2</accession>
<evidence type="ECO:0000256" key="11">
    <source>
        <dbReference type="ARBA" id="ARBA00023136"/>
    </source>
</evidence>
<dbReference type="RefSeq" id="WP_080136908.1">
    <property type="nucleotide sequence ID" value="NZ_LWIG01000014.1"/>
</dbReference>
<evidence type="ECO:0000256" key="9">
    <source>
        <dbReference type="ARBA" id="ARBA00022840"/>
    </source>
</evidence>
<evidence type="ECO:0000259" key="18">
    <source>
        <dbReference type="PROSITE" id="PS50893"/>
    </source>
</evidence>
<dbReference type="GO" id="GO:0016887">
    <property type="term" value="F:ATP hydrolysis activity"/>
    <property type="evidence" value="ECO:0007669"/>
    <property type="project" value="InterPro"/>
</dbReference>
<reference evidence="19 20" key="1">
    <citation type="submission" date="2019-06" db="EMBL/GenBank/DDBJ databases">
        <title>Genomic Encyclopedia of Type Strains, Phase IV (KMG-V): Genome sequencing to study the core and pangenomes of soil and plant-associated prokaryotes.</title>
        <authorList>
            <person name="Whitman W."/>
        </authorList>
    </citation>
    <scope>NUCLEOTIDE SEQUENCE [LARGE SCALE GENOMIC DNA]</scope>
    <source>
        <strain evidence="19 20">BR 10556</strain>
    </source>
</reference>
<dbReference type="EMBL" id="VITW01000003">
    <property type="protein sequence ID" value="TWB79022.1"/>
    <property type="molecule type" value="Genomic_DNA"/>
</dbReference>
<dbReference type="SUPFAM" id="SSF52540">
    <property type="entry name" value="P-loop containing nucleoside triphosphate hydrolases"/>
    <property type="match status" value="1"/>
</dbReference>
<organism evidence="19 20">
    <name type="scientific">Bradyrhizobium sacchari</name>
    <dbReference type="NCBI Taxonomy" id="1399419"/>
    <lineage>
        <taxon>Bacteria</taxon>
        <taxon>Pseudomonadati</taxon>
        <taxon>Pseudomonadota</taxon>
        <taxon>Alphaproteobacteria</taxon>
        <taxon>Hyphomicrobiales</taxon>
        <taxon>Nitrobacteraceae</taxon>
        <taxon>Bradyrhizobium</taxon>
    </lineage>
</organism>
<evidence type="ECO:0000256" key="3">
    <source>
        <dbReference type="ARBA" id="ARBA00022448"/>
    </source>
</evidence>
<feature type="domain" description="ABC transporter" evidence="18">
    <location>
        <begin position="19"/>
        <end position="270"/>
    </location>
</feature>
<evidence type="ECO:0000256" key="17">
    <source>
        <dbReference type="ARBA" id="ARBA00047640"/>
    </source>
</evidence>
<dbReference type="PANTHER" id="PTHR43776:SF15">
    <property type="entry name" value="GLUTATHIONE IMPORT ATP-BINDING PROTEIN GSIA"/>
    <property type="match status" value="1"/>
</dbReference>
<dbReference type="InterPro" id="IPR003593">
    <property type="entry name" value="AAA+_ATPase"/>
</dbReference>
<dbReference type="PROSITE" id="PS50893">
    <property type="entry name" value="ABC_TRANSPORTER_2"/>
    <property type="match status" value="1"/>
</dbReference>
<name>A0A560K6Y2_9BRAD</name>
<dbReference type="InterPro" id="IPR013563">
    <property type="entry name" value="Oligopep_ABC_C"/>
</dbReference>
<comment type="catalytic activity">
    <reaction evidence="17">
        <text>glutathione(out) + ATP + H2O = glutathione(in) + ADP + phosphate + H(+)</text>
        <dbReference type="Rhea" id="RHEA:29791"/>
        <dbReference type="ChEBI" id="CHEBI:15377"/>
        <dbReference type="ChEBI" id="CHEBI:15378"/>
        <dbReference type="ChEBI" id="CHEBI:30616"/>
        <dbReference type="ChEBI" id="CHEBI:43474"/>
        <dbReference type="ChEBI" id="CHEBI:57925"/>
        <dbReference type="ChEBI" id="CHEBI:456216"/>
        <dbReference type="EC" id="7.4.2.10"/>
    </reaction>
</comment>
<evidence type="ECO:0000313" key="20">
    <source>
        <dbReference type="Proteomes" id="UP000315914"/>
    </source>
</evidence>
<dbReference type="FunFam" id="3.40.50.300:FF:000016">
    <property type="entry name" value="Oligopeptide ABC transporter ATP-binding component"/>
    <property type="match status" value="1"/>
</dbReference>
<dbReference type="GO" id="GO:0005524">
    <property type="term" value="F:ATP binding"/>
    <property type="evidence" value="ECO:0007669"/>
    <property type="project" value="UniProtKB-KW"/>
</dbReference>
<keyword evidence="7" id="KW-0547">Nucleotide-binding</keyword>
<evidence type="ECO:0000256" key="4">
    <source>
        <dbReference type="ARBA" id="ARBA00022475"/>
    </source>
</evidence>
<keyword evidence="6" id="KW-0677">Repeat</keyword>
<proteinExistence type="inferred from homology"/>
<evidence type="ECO:0000256" key="15">
    <source>
        <dbReference type="ARBA" id="ARBA00039050"/>
    </source>
</evidence>
<dbReference type="GO" id="GO:0015833">
    <property type="term" value="P:peptide transport"/>
    <property type="evidence" value="ECO:0007669"/>
    <property type="project" value="InterPro"/>
</dbReference>
<dbReference type="CDD" id="cd03257">
    <property type="entry name" value="ABC_NikE_OppD_transporters"/>
    <property type="match status" value="1"/>
</dbReference>
<evidence type="ECO:0000256" key="5">
    <source>
        <dbReference type="ARBA" id="ARBA00022519"/>
    </source>
</evidence>
<dbReference type="GO" id="GO:0005886">
    <property type="term" value="C:plasma membrane"/>
    <property type="evidence" value="ECO:0007669"/>
    <property type="project" value="UniProtKB-SubCell"/>
</dbReference>
<evidence type="ECO:0000256" key="1">
    <source>
        <dbReference type="ARBA" id="ARBA00004417"/>
    </source>
</evidence>
<dbReference type="SMART" id="SM00382">
    <property type="entry name" value="AAA"/>
    <property type="match status" value="1"/>
</dbReference>
<evidence type="ECO:0000256" key="16">
    <source>
        <dbReference type="ARBA" id="ARBA00041187"/>
    </source>
</evidence>
<evidence type="ECO:0000256" key="7">
    <source>
        <dbReference type="ARBA" id="ARBA00022741"/>
    </source>
</evidence>
<keyword evidence="9 19" id="KW-0067">ATP-binding</keyword>
<evidence type="ECO:0000256" key="2">
    <source>
        <dbReference type="ARBA" id="ARBA00011469"/>
    </source>
</evidence>
<keyword evidence="8" id="KW-0378">Hydrolase</keyword>
<dbReference type="InterPro" id="IPR027417">
    <property type="entry name" value="P-loop_NTPase"/>
</dbReference>
<dbReference type="OrthoDB" id="9815712at2"/>
<evidence type="ECO:0000256" key="10">
    <source>
        <dbReference type="ARBA" id="ARBA00022967"/>
    </source>
</evidence>
<dbReference type="InterPro" id="IPR017871">
    <property type="entry name" value="ABC_transporter-like_CS"/>
</dbReference>
<dbReference type="STRING" id="1399419.A5906_37145"/>
<keyword evidence="4" id="KW-1003">Cell membrane</keyword>
<comment type="subunit">
    <text evidence="2">The complex is composed of two ATP-binding proteins (GsiA), two transmembrane proteins (GsiC and GsiD) and a solute-binding protein (GsiB).</text>
</comment>
<keyword evidence="5" id="KW-0997">Cell inner membrane</keyword>